<reference evidence="6 7" key="1">
    <citation type="submission" date="2017-04" db="EMBL/GenBank/DDBJ databases">
        <title>The new phylogeny of genus Mycobacterium.</title>
        <authorList>
            <person name="Tortoli E."/>
            <person name="Trovato A."/>
            <person name="Cirillo D.M."/>
        </authorList>
    </citation>
    <scope>NUCLEOTIDE SEQUENCE [LARGE SCALE GENOMIC DNA]</scope>
    <source>
        <strain evidence="6 7">KCTC 19819</strain>
    </source>
</reference>
<dbReference type="PANTHER" id="PTHR42913">
    <property type="entry name" value="APOPTOSIS-INDUCING FACTOR 1"/>
    <property type="match status" value="1"/>
</dbReference>
<dbReference type="InterPro" id="IPR036188">
    <property type="entry name" value="FAD/NAD-bd_sf"/>
</dbReference>
<evidence type="ECO:0000313" key="6">
    <source>
        <dbReference type="EMBL" id="OSC25600.1"/>
    </source>
</evidence>
<keyword evidence="3" id="KW-0285">Flavoprotein</keyword>
<dbReference type="Gene3D" id="3.50.50.100">
    <property type="match status" value="1"/>
</dbReference>
<accession>A0A7I7SIF1</accession>
<dbReference type="AlphaFoldDB" id="A0A7I7SIF1"/>
<evidence type="ECO:0000256" key="4">
    <source>
        <dbReference type="ARBA" id="ARBA00022827"/>
    </source>
</evidence>
<name>A0A7I7SIF1_9MYCO</name>
<comment type="similarity">
    <text evidence="2">Belongs to the NADH dehydrogenase family.</text>
</comment>
<dbReference type="OrthoDB" id="9784880at2"/>
<comment type="caution">
    <text evidence="6">The sequence shown here is derived from an EMBL/GenBank/DDBJ whole genome shotgun (WGS) entry which is preliminary data.</text>
</comment>
<dbReference type="Pfam" id="PF07992">
    <property type="entry name" value="Pyr_redox_2"/>
    <property type="match status" value="1"/>
</dbReference>
<dbReference type="GO" id="GO:0003955">
    <property type="term" value="F:NAD(P)H dehydrogenase (quinone) activity"/>
    <property type="evidence" value="ECO:0007669"/>
    <property type="project" value="TreeGrafter"/>
</dbReference>
<dbReference type="RefSeq" id="WP_085305667.1">
    <property type="nucleotide sequence ID" value="NZ_AP022594.1"/>
</dbReference>
<dbReference type="Proteomes" id="UP000193577">
    <property type="component" value="Unassembled WGS sequence"/>
</dbReference>
<dbReference type="InterPro" id="IPR023753">
    <property type="entry name" value="FAD/NAD-binding_dom"/>
</dbReference>
<dbReference type="GO" id="GO:0019646">
    <property type="term" value="P:aerobic electron transport chain"/>
    <property type="evidence" value="ECO:0007669"/>
    <property type="project" value="TreeGrafter"/>
</dbReference>
<gene>
    <name evidence="6" type="ORF">B8W67_18920</name>
</gene>
<dbReference type="PANTHER" id="PTHR42913:SF3">
    <property type="entry name" value="64 KDA MITOCHONDRIAL NADH DEHYDROGENASE (EUROFUNG)"/>
    <property type="match status" value="1"/>
</dbReference>
<proteinExistence type="inferred from homology"/>
<dbReference type="EMBL" id="NCXO01000068">
    <property type="protein sequence ID" value="OSC25600.1"/>
    <property type="molecule type" value="Genomic_DNA"/>
</dbReference>
<protein>
    <submittedName>
        <fullName evidence="6">FAD-dependent oxidoreductase</fullName>
    </submittedName>
</protein>
<comment type="cofactor">
    <cofactor evidence="1">
        <name>FAD</name>
        <dbReference type="ChEBI" id="CHEBI:57692"/>
    </cofactor>
</comment>
<evidence type="ECO:0000256" key="5">
    <source>
        <dbReference type="ARBA" id="ARBA00023002"/>
    </source>
</evidence>
<evidence type="ECO:0000313" key="7">
    <source>
        <dbReference type="Proteomes" id="UP000193577"/>
    </source>
</evidence>
<dbReference type="PRINTS" id="PR00368">
    <property type="entry name" value="FADPNR"/>
</dbReference>
<organism evidence="6 7">
    <name type="scientific">Mycolicibacillus koreensis</name>
    <dbReference type="NCBI Taxonomy" id="1069220"/>
    <lineage>
        <taxon>Bacteria</taxon>
        <taxon>Bacillati</taxon>
        <taxon>Actinomycetota</taxon>
        <taxon>Actinomycetes</taxon>
        <taxon>Mycobacteriales</taxon>
        <taxon>Mycobacteriaceae</taxon>
        <taxon>Mycolicibacillus</taxon>
    </lineage>
</organism>
<dbReference type="SUPFAM" id="SSF51905">
    <property type="entry name" value="FAD/NAD(P)-binding domain"/>
    <property type="match status" value="2"/>
</dbReference>
<sequence length="387" mass="40222">MSATHVIVIGGGYAGAMAANRLRRHPDIAVSLINPRPQFIERIRLHQYVAGNHPAAVDFATLLDPGVQLVVDAATEIDPGRRRVGLTSGRSLTYDCLVYAAGSRSASTATVAGATEFAYPLAEFEDAQRLRAALAATPQDAPVCVVGGGLTGIEAATELAEAGRPVTLICGGRLAPSIGARARRSTARTLRRLAVTVREADSVSAVGTETLTLADGTELPSAITVWTVGFGVPTLAAAAGLTTDDLGRVVTDATLTSVDDPRIVAAGDAVAPEGRPLRMSCQAAEPLGAQAADTVAARLTGRTPAALDQAMVAQCISLGRRRGTVQLARRDDTPLAAFVAGRPAAAIKEAICRGTVWAIRREARSPGSYRWLKGGIRLAPAEQEELV</sequence>
<keyword evidence="4" id="KW-0274">FAD</keyword>
<keyword evidence="5" id="KW-0560">Oxidoreductase</keyword>
<evidence type="ECO:0000256" key="1">
    <source>
        <dbReference type="ARBA" id="ARBA00001974"/>
    </source>
</evidence>
<dbReference type="InterPro" id="IPR051169">
    <property type="entry name" value="NADH-Q_oxidoreductase"/>
</dbReference>
<evidence type="ECO:0000256" key="3">
    <source>
        <dbReference type="ARBA" id="ARBA00022630"/>
    </source>
</evidence>
<evidence type="ECO:0000256" key="2">
    <source>
        <dbReference type="ARBA" id="ARBA00005272"/>
    </source>
</evidence>
<keyword evidence="7" id="KW-1185">Reference proteome</keyword>
<dbReference type="PRINTS" id="PR00469">
    <property type="entry name" value="PNDRDTASEII"/>
</dbReference>